<dbReference type="GO" id="GO:0016020">
    <property type="term" value="C:membrane"/>
    <property type="evidence" value="ECO:0007669"/>
    <property type="project" value="TreeGrafter"/>
</dbReference>
<dbReference type="CDD" id="cd02754">
    <property type="entry name" value="MopB_Nitrate-R-NapA-like"/>
    <property type="match status" value="1"/>
</dbReference>
<proteinExistence type="predicted"/>
<evidence type="ECO:0000259" key="2">
    <source>
        <dbReference type="Pfam" id="PF00384"/>
    </source>
</evidence>
<reference evidence="3 4" key="1">
    <citation type="submission" date="2019-08" db="EMBL/GenBank/DDBJ databases">
        <title>Seonamhaeicola sediminis sp. nov., isolated from marine sediment.</title>
        <authorList>
            <person name="Cao W.R."/>
        </authorList>
    </citation>
    <scope>NUCLEOTIDE SEQUENCE [LARGE SCALE GENOMIC DNA]</scope>
    <source>
        <strain evidence="3 4">B011</strain>
    </source>
</reference>
<dbReference type="GO" id="GO:0016491">
    <property type="term" value="F:oxidoreductase activity"/>
    <property type="evidence" value="ECO:0007669"/>
    <property type="project" value="UniProtKB-KW"/>
</dbReference>
<keyword evidence="1" id="KW-0560">Oxidoreductase</keyword>
<dbReference type="InterPro" id="IPR006656">
    <property type="entry name" value="Mopterin_OxRdtase"/>
</dbReference>
<dbReference type="InterPro" id="IPR050123">
    <property type="entry name" value="Prok_molybdopt-oxidoreductase"/>
</dbReference>
<sequence>IKKHGPDSVGFYVSGQSLTEEYYIANKLTKGFLGTNNIDTNSRLCMSSAVVGYKKAFGEDSVPISYADIELADCFLITGANPAWCHPILFRRLEKHKEENPNVKIIVVDPRKTDTASFADLHLQILPGTDVVLYNAIGRRLYDQGLIDEDFIKNNTEGFAAYKAQILATRISKAAKICGIEEKEIKKAADIIGLSKGFISMWAMGLNQSVVGVNKNIALLNLSLITGQVGKPGSGPFSLTGQPNAMGGREVGGMANLLAVHKDLMNEEHRREVAQFWGVEKINPKPGLTATEMFDALESGKLKAIWIACTNPLVSLPNINKVEKVIKNAKFVVVQDISHKSDTVKFADLVLPAAGWLEKEGTMTNSERRISYLPKEIDPPGEARPDVEIFCDFAQRMGFRGFNYGSAEEIYDEYCAMTKGTNIDVSYLNYDRLKNEGTFQWPVNQYRHGGTPRLFQDKV</sequence>
<gene>
    <name evidence="3" type="ORF">FUA24_24425</name>
</gene>
<evidence type="ECO:0000313" key="3">
    <source>
        <dbReference type="EMBL" id="TYA65692.1"/>
    </source>
</evidence>
<organism evidence="3 4">
    <name type="scientific">Seonamhaeicola marinus</name>
    <dbReference type="NCBI Taxonomy" id="1912246"/>
    <lineage>
        <taxon>Bacteria</taxon>
        <taxon>Pseudomonadati</taxon>
        <taxon>Bacteroidota</taxon>
        <taxon>Flavobacteriia</taxon>
        <taxon>Flavobacteriales</taxon>
        <taxon>Flavobacteriaceae</taxon>
    </lineage>
</organism>
<dbReference type="OrthoDB" id="9792592at2"/>
<dbReference type="Gene3D" id="3.40.228.10">
    <property type="entry name" value="Dimethylsulfoxide Reductase, domain 2"/>
    <property type="match status" value="1"/>
</dbReference>
<feature type="non-terminal residue" evidence="3">
    <location>
        <position position="459"/>
    </location>
</feature>
<keyword evidence="4" id="KW-1185">Reference proteome</keyword>
<dbReference type="Proteomes" id="UP000323930">
    <property type="component" value="Unassembled WGS sequence"/>
</dbReference>
<dbReference type="PANTHER" id="PTHR43105">
    <property type="entry name" value="RESPIRATORY NITRATE REDUCTASE"/>
    <property type="match status" value="1"/>
</dbReference>
<dbReference type="EMBL" id="VSDQ01000857">
    <property type="protein sequence ID" value="TYA65692.1"/>
    <property type="molecule type" value="Genomic_DNA"/>
</dbReference>
<name>A0A5D0H7S6_9FLAO</name>
<protein>
    <submittedName>
        <fullName evidence="3">Molybdopterin-dependent oxidoreductase</fullName>
    </submittedName>
</protein>
<dbReference type="SUPFAM" id="SSF53706">
    <property type="entry name" value="Formate dehydrogenase/DMSO reductase, domains 1-3"/>
    <property type="match status" value="1"/>
</dbReference>
<dbReference type="Gene3D" id="3.40.50.740">
    <property type="match status" value="1"/>
</dbReference>
<dbReference type="PANTHER" id="PTHR43105:SF9">
    <property type="entry name" value="NADPH-FE(3+) OXIDOREDUCTASE SUBUNIT ALPHA"/>
    <property type="match status" value="1"/>
</dbReference>
<dbReference type="Pfam" id="PF00384">
    <property type="entry name" value="Molybdopterin"/>
    <property type="match status" value="1"/>
</dbReference>
<evidence type="ECO:0000313" key="4">
    <source>
        <dbReference type="Proteomes" id="UP000323930"/>
    </source>
</evidence>
<dbReference type="AlphaFoldDB" id="A0A5D0H7S6"/>
<accession>A0A5D0H7S6</accession>
<dbReference type="RefSeq" id="WP_148546041.1">
    <property type="nucleotide sequence ID" value="NZ_VSDQ01000857.1"/>
</dbReference>
<feature type="domain" description="Molybdopterin oxidoreductase" evidence="2">
    <location>
        <begin position="1"/>
        <end position="395"/>
    </location>
</feature>
<comment type="caution">
    <text evidence="3">The sequence shown here is derived from an EMBL/GenBank/DDBJ whole genome shotgun (WGS) entry which is preliminary data.</text>
</comment>
<feature type="non-terminal residue" evidence="3">
    <location>
        <position position="1"/>
    </location>
</feature>
<evidence type="ECO:0000256" key="1">
    <source>
        <dbReference type="ARBA" id="ARBA00023002"/>
    </source>
</evidence>